<dbReference type="Proteomes" id="UP000435304">
    <property type="component" value="Unassembled WGS sequence"/>
</dbReference>
<dbReference type="PANTHER" id="PTHR43744:SF12">
    <property type="entry name" value="ABC TRANSPORTER PERMEASE PROTEIN MG189-RELATED"/>
    <property type="match status" value="1"/>
</dbReference>
<dbReference type="AlphaFoldDB" id="A0A6A9V0W0"/>
<sequence>MTTIAATPGGRALTDVTTASAGRRRGPALGRGFAFLALLVMALAWLVPFVWALLTSFKTETEAASAPVTFWPTSGFSVEGYVATVAGGQIPLWIGNSLLTSTIITVLSVGLAAAAGYAFSRIEFAGKKVLFAVIIGSIIVPPQILLVPLFQEMLVLGLVDTYAAIILPQLIHPEMVFILKKFFDAVPVELEQAALVDGANRLRVFWTIVLPLSQPILAAVSIFIFIGAWNNFLWPFIAVSDTSLMTLPVGLETVKSAYGIQYAQNMAAAMLAAAPLIIVFLFFQRQIIRGVATTGFGGQ</sequence>
<evidence type="ECO:0000256" key="5">
    <source>
        <dbReference type="ARBA" id="ARBA00022989"/>
    </source>
</evidence>
<accession>A0A6A9V0W0</accession>
<keyword evidence="4 7" id="KW-0812">Transmembrane</keyword>
<keyword evidence="6 7" id="KW-0472">Membrane</keyword>
<dbReference type="GO" id="GO:0055085">
    <property type="term" value="P:transmembrane transport"/>
    <property type="evidence" value="ECO:0007669"/>
    <property type="project" value="InterPro"/>
</dbReference>
<organism evidence="9 10">
    <name type="scientific">Auraticoccus cholistanensis</name>
    <dbReference type="NCBI Taxonomy" id="2656650"/>
    <lineage>
        <taxon>Bacteria</taxon>
        <taxon>Bacillati</taxon>
        <taxon>Actinomycetota</taxon>
        <taxon>Actinomycetes</taxon>
        <taxon>Propionibacteriales</taxon>
        <taxon>Propionibacteriaceae</taxon>
        <taxon>Auraticoccus</taxon>
    </lineage>
</organism>
<evidence type="ECO:0000256" key="6">
    <source>
        <dbReference type="ARBA" id="ARBA00023136"/>
    </source>
</evidence>
<keyword evidence="3" id="KW-1003">Cell membrane</keyword>
<feature type="transmembrane region" description="Helical" evidence="7">
    <location>
        <begin position="98"/>
        <end position="117"/>
    </location>
</feature>
<feature type="transmembrane region" description="Helical" evidence="7">
    <location>
        <begin position="232"/>
        <end position="251"/>
    </location>
</feature>
<proteinExistence type="inferred from homology"/>
<evidence type="ECO:0000313" key="10">
    <source>
        <dbReference type="Proteomes" id="UP000435304"/>
    </source>
</evidence>
<evidence type="ECO:0000256" key="7">
    <source>
        <dbReference type="RuleBase" id="RU363032"/>
    </source>
</evidence>
<evidence type="ECO:0000313" key="9">
    <source>
        <dbReference type="EMBL" id="MVA76339.1"/>
    </source>
</evidence>
<dbReference type="RefSeq" id="WP_156609694.1">
    <property type="nucleotide sequence ID" value="NZ_WPCU01000005.1"/>
</dbReference>
<evidence type="ECO:0000256" key="1">
    <source>
        <dbReference type="ARBA" id="ARBA00004651"/>
    </source>
</evidence>
<dbReference type="PANTHER" id="PTHR43744">
    <property type="entry name" value="ABC TRANSPORTER PERMEASE PROTEIN MG189-RELATED-RELATED"/>
    <property type="match status" value="1"/>
</dbReference>
<feature type="transmembrane region" description="Helical" evidence="7">
    <location>
        <begin position="263"/>
        <end position="283"/>
    </location>
</feature>
<keyword evidence="2 7" id="KW-0813">Transport</keyword>
<comment type="similarity">
    <text evidence="7">Belongs to the binding-protein-dependent transport system permease family.</text>
</comment>
<dbReference type="InterPro" id="IPR035906">
    <property type="entry name" value="MetI-like_sf"/>
</dbReference>
<comment type="subcellular location">
    <subcellularLocation>
        <location evidence="1 7">Cell membrane</location>
        <topology evidence="1 7">Multi-pass membrane protein</topology>
    </subcellularLocation>
</comment>
<keyword evidence="10" id="KW-1185">Reference proteome</keyword>
<feature type="domain" description="ABC transmembrane type-1" evidence="8">
    <location>
        <begin position="94"/>
        <end position="283"/>
    </location>
</feature>
<dbReference type="Pfam" id="PF00528">
    <property type="entry name" value="BPD_transp_1"/>
    <property type="match status" value="1"/>
</dbReference>
<dbReference type="PROSITE" id="PS50928">
    <property type="entry name" value="ABC_TM1"/>
    <property type="match status" value="1"/>
</dbReference>
<protein>
    <submittedName>
        <fullName evidence="9">ABC transporter permease subunit</fullName>
    </submittedName>
</protein>
<dbReference type="GO" id="GO:0005886">
    <property type="term" value="C:plasma membrane"/>
    <property type="evidence" value="ECO:0007669"/>
    <property type="project" value="UniProtKB-SubCell"/>
</dbReference>
<evidence type="ECO:0000259" key="8">
    <source>
        <dbReference type="PROSITE" id="PS50928"/>
    </source>
</evidence>
<feature type="transmembrane region" description="Helical" evidence="7">
    <location>
        <begin position="33"/>
        <end position="54"/>
    </location>
</feature>
<gene>
    <name evidence="9" type="ORF">GC722_09930</name>
</gene>
<feature type="transmembrane region" description="Helical" evidence="7">
    <location>
        <begin position="204"/>
        <end position="226"/>
    </location>
</feature>
<name>A0A6A9V0W0_9ACTN</name>
<keyword evidence="5 7" id="KW-1133">Transmembrane helix</keyword>
<evidence type="ECO:0000256" key="4">
    <source>
        <dbReference type="ARBA" id="ARBA00022692"/>
    </source>
</evidence>
<reference evidence="9 10" key="1">
    <citation type="submission" date="2019-12" db="EMBL/GenBank/DDBJ databases">
        <title>Auraticoccus cholistani sp. nov., an actinomycete isolated from soil of Cholistan desert.</title>
        <authorList>
            <person name="Cheema M.T."/>
        </authorList>
    </citation>
    <scope>NUCLEOTIDE SEQUENCE [LARGE SCALE GENOMIC DNA]</scope>
    <source>
        <strain evidence="9 10">F435</strain>
    </source>
</reference>
<comment type="caution">
    <text evidence="9">The sequence shown here is derived from an EMBL/GenBank/DDBJ whole genome shotgun (WGS) entry which is preliminary data.</text>
</comment>
<dbReference type="CDD" id="cd06261">
    <property type="entry name" value="TM_PBP2"/>
    <property type="match status" value="1"/>
</dbReference>
<evidence type="ECO:0000256" key="2">
    <source>
        <dbReference type="ARBA" id="ARBA00022448"/>
    </source>
</evidence>
<dbReference type="EMBL" id="WPCU01000005">
    <property type="protein sequence ID" value="MVA76339.1"/>
    <property type="molecule type" value="Genomic_DNA"/>
</dbReference>
<dbReference type="SUPFAM" id="SSF161098">
    <property type="entry name" value="MetI-like"/>
    <property type="match status" value="1"/>
</dbReference>
<feature type="transmembrane region" description="Helical" evidence="7">
    <location>
        <begin position="129"/>
        <end position="147"/>
    </location>
</feature>
<evidence type="ECO:0000256" key="3">
    <source>
        <dbReference type="ARBA" id="ARBA00022475"/>
    </source>
</evidence>
<dbReference type="InterPro" id="IPR000515">
    <property type="entry name" value="MetI-like"/>
</dbReference>
<dbReference type="Gene3D" id="1.10.3720.10">
    <property type="entry name" value="MetI-like"/>
    <property type="match status" value="1"/>
</dbReference>